<name>A0A853JAX1_9GAMM</name>
<dbReference type="RefSeq" id="WP_180678179.1">
    <property type="nucleotide sequence ID" value="NZ_JACCKA010000054.1"/>
</dbReference>
<feature type="chain" id="PRO_5033011584" evidence="2">
    <location>
        <begin position="22"/>
        <end position="123"/>
    </location>
</feature>
<dbReference type="AlphaFoldDB" id="A0A853JAX1"/>
<gene>
    <name evidence="3" type="ORF">H0E84_08305</name>
</gene>
<keyword evidence="1" id="KW-0472">Membrane</keyword>
<evidence type="ECO:0000256" key="1">
    <source>
        <dbReference type="SAM" id="Phobius"/>
    </source>
</evidence>
<keyword evidence="2" id="KW-0732">Signal</keyword>
<evidence type="ECO:0000313" key="4">
    <source>
        <dbReference type="Proteomes" id="UP000578091"/>
    </source>
</evidence>
<dbReference type="EMBL" id="JACCKA010000054">
    <property type="protein sequence ID" value="NZA26386.1"/>
    <property type="molecule type" value="Genomic_DNA"/>
</dbReference>
<feature type="transmembrane region" description="Helical" evidence="1">
    <location>
        <begin position="71"/>
        <end position="94"/>
    </location>
</feature>
<dbReference type="Pfam" id="PF04241">
    <property type="entry name" value="DUF423"/>
    <property type="match status" value="1"/>
</dbReference>
<keyword evidence="4" id="KW-1185">Reference proteome</keyword>
<keyword evidence="1" id="KW-1133">Transmembrane helix</keyword>
<dbReference type="InterPro" id="IPR006696">
    <property type="entry name" value="DUF423"/>
</dbReference>
<accession>A0A853JAX1</accession>
<feature type="signal peptide" evidence="2">
    <location>
        <begin position="1"/>
        <end position="21"/>
    </location>
</feature>
<proteinExistence type="predicted"/>
<protein>
    <submittedName>
        <fullName evidence="3">DUF423 domain-containing protein</fullName>
    </submittedName>
</protein>
<reference evidence="3 4" key="1">
    <citation type="submission" date="2020-07" db="EMBL/GenBank/DDBJ databases">
        <title>Luteimonas sp. SJ-92.</title>
        <authorList>
            <person name="Huang X.-X."/>
            <person name="Xu L."/>
            <person name="Sun J.-Q."/>
        </authorList>
    </citation>
    <scope>NUCLEOTIDE SEQUENCE [LARGE SCALE GENOMIC DNA]</scope>
    <source>
        <strain evidence="3 4">SJ-92</strain>
    </source>
</reference>
<evidence type="ECO:0000313" key="3">
    <source>
        <dbReference type="EMBL" id="NZA26386.1"/>
    </source>
</evidence>
<evidence type="ECO:0000256" key="2">
    <source>
        <dbReference type="SAM" id="SignalP"/>
    </source>
</evidence>
<sequence length="123" mass="12397">MNRTSAAWPPLAAAGAFAAAAAVGLAAWAAHGLEGTDQARMQTAAVYAFGHGVALAVLAPQPRGRAGRAALALLLAGMLLFCGNLAGAVLFGWATPAAPLGGLLTIAGWMLLAADFLRMRSRD</sequence>
<feature type="transmembrane region" description="Helical" evidence="1">
    <location>
        <begin position="39"/>
        <end position="59"/>
    </location>
</feature>
<feature type="transmembrane region" description="Helical" evidence="1">
    <location>
        <begin position="100"/>
        <end position="117"/>
    </location>
</feature>
<keyword evidence="1" id="KW-0812">Transmembrane</keyword>
<comment type="caution">
    <text evidence="3">The sequence shown here is derived from an EMBL/GenBank/DDBJ whole genome shotgun (WGS) entry which is preliminary data.</text>
</comment>
<dbReference type="Proteomes" id="UP000578091">
    <property type="component" value="Unassembled WGS sequence"/>
</dbReference>
<organism evidence="3 4">
    <name type="scientific">Luteimonas salinisoli</name>
    <dbReference type="NCBI Taxonomy" id="2752307"/>
    <lineage>
        <taxon>Bacteria</taxon>
        <taxon>Pseudomonadati</taxon>
        <taxon>Pseudomonadota</taxon>
        <taxon>Gammaproteobacteria</taxon>
        <taxon>Lysobacterales</taxon>
        <taxon>Lysobacteraceae</taxon>
        <taxon>Luteimonas</taxon>
    </lineage>
</organism>